<dbReference type="Proteomes" id="UP000481109">
    <property type="component" value="Unassembled WGS sequence"/>
</dbReference>
<name>A0A6G4XSG3_9ACTN</name>
<accession>A0A6G4XSG3</accession>
<reference evidence="1 2" key="1">
    <citation type="submission" date="2020-02" db="EMBL/GenBank/DDBJ databases">
        <title>Whole-genome analyses of novel actinobacteria.</title>
        <authorList>
            <person name="Sahin N."/>
            <person name="Tokatli A."/>
        </authorList>
    </citation>
    <scope>NUCLEOTIDE SEQUENCE [LARGE SCALE GENOMIC DNA]</scope>
    <source>
        <strain evidence="1 2">YC504</strain>
    </source>
</reference>
<dbReference type="EMBL" id="JAAKZW010000224">
    <property type="protein sequence ID" value="NGO80526.1"/>
    <property type="molecule type" value="Genomic_DNA"/>
</dbReference>
<gene>
    <name evidence="1" type="ORF">G6045_33445</name>
</gene>
<keyword evidence="2" id="KW-1185">Reference proteome</keyword>
<evidence type="ECO:0000313" key="2">
    <source>
        <dbReference type="Proteomes" id="UP000481109"/>
    </source>
</evidence>
<proteinExistence type="predicted"/>
<evidence type="ECO:0000313" key="1">
    <source>
        <dbReference type="EMBL" id="NGO80526.1"/>
    </source>
</evidence>
<dbReference type="RefSeq" id="WP_165335943.1">
    <property type="nucleotide sequence ID" value="NZ_JAAKZW010000224.1"/>
</dbReference>
<dbReference type="AlphaFoldDB" id="A0A6G4XSG3"/>
<sequence>MTHPLSTDIQQAAEQQKLGEHTHTFLPSWKKDPVTRFDIYTHGVTAEYREGGIGAIRWGQMSVFEEIYSRSSVVSRNYQMTGNNYGIYLGNWKSAPEFAPIIVQETTALWAPFEIKRLADGETWHLHSIPGKSRSVVAMTSEGITLGKTYSPWSTVREVGISAGSLYVKVTGKMTPIAFGAMHIPNVHAVLLVAKHFQRQASN</sequence>
<comment type="caution">
    <text evidence="1">The sequence shown here is derived from an EMBL/GenBank/DDBJ whole genome shotgun (WGS) entry which is preliminary data.</text>
</comment>
<organism evidence="1 2">
    <name type="scientific">Streptomyces mesophilus</name>
    <dbReference type="NCBI Taxonomy" id="1775132"/>
    <lineage>
        <taxon>Bacteria</taxon>
        <taxon>Bacillati</taxon>
        <taxon>Actinomycetota</taxon>
        <taxon>Actinomycetes</taxon>
        <taxon>Kitasatosporales</taxon>
        <taxon>Streptomycetaceae</taxon>
        <taxon>Streptomyces</taxon>
    </lineage>
</organism>
<protein>
    <submittedName>
        <fullName evidence="1">Uncharacterized protein</fullName>
    </submittedName>
</protein>